<feature type="transmembrane region" description="Helical" evidence="1">
    <location>
        <begin position="20"/>
        <end position="45"/>
    </location>
</feature>
<keyword evidence="3" id="KW-1185">Reference proteome</keyword>
<evidence type="ECO:0008006" key="4">
    <source>
        <dbReference type="Google" id="ProtNLM"/>
    </source>
</evidence>
<dbReference type="InterPro" id="IPR036514">
    <property type="entry name" value="SGNH_hydro_sf"/>
</dbReference>
<reference evidence="2 3" key="1">
    <citation type="journal article" date="2017" name="Nat. Ecol. Evol.">
        <title>Scallop genome provides insights into evolution of bilaterian karyotype and development.</title>
        <authorList>
            <person name="Wang S."/>
            <person name="Zhang J."/>
            <person name="Jiao W."/>
            <person name="Li J."/>
            <person name="Xun X."/>
            <person name="Sun Y."/>
            <person name="Guo X."/>
            <person name="Huan P."/>
            <person name="Dong B."/>
            <person name="Zhang L."/>
            <person name="Hu X."/>
            <person name="Sun X."/>
            <person name="Wang J."/>
            <person name="Zhao C."/>
            <person name="Wang Y."/>
            <person name="Wang D."/>
            <person name="Huang X."/>
            <person name="Wang R."/>
            <person name="Lv J."/>
            <person name="Li Y."/>
            <person name="Zhang Z."/>
            <person name="Liu B."/>
            <person name="Lu W."/>
            <person name="Hui Y."/>
            <person name="Liang J."/>
            <person name="Zhou Z."/>
            <person name="Hou R."/>
            <person name="Li X."/>
            <person name="Liu Y."/>
            <person name="Li H."/>
            <person name="Ning X."/>
            <person name="Lin Y."/>
            <person name="Zhao L."/>
            <person name="Xing Q."/>
            <person name="Dou J."/>
            <person name="Li Y."/>
            <person name="Mao J."/>
            <person name="Guo H."/>
            <person name="Dou H."/>
            <person name="Li T."/>
            <person name="Mu C."/>
            <person name="Jiang W."/>
            <person name="Fu Q."/>
            <person name="Fu X."/>
            <person name="Miao Y."/>
            <person name="Liu J."/>
            <person name="Yu Q."/>
            <person name="Li R."/>
            <person name="Liao H."/>
            <person name="Li X."/>
            <person name="Kong Y."/>
            <person name="Jiang Z."/>
            <person name="Chourrout D."/>
            <person name="Li R."/>
            <person name="Bao Z."/>
        </authorList>
    </citation>
    <scope>NUCLEOTIDE SEQUENCE [LARGE SCALE GENOMIC DNA]</scope>
    <source>
        <strain evidence="2 3">PY_sf001</strain>
    </source>
</reference>
<keyword evidence="1" id="KW-1133">Transmembrane helix</keyword>
<evidence type="ECO:0000313" key="2">
    <source>
        <dbReference type="EMBL" id="OWF53256.1"/>
    </source>
</evidence>
<accession>A0A210QX22</accession>
<keyword evidence="1" id="KW-0472">Membrane</keyword>
<organism evidence="2 3">
    <name type="scientific">Mizuhopecten yessoensis</name>
    <name type="common">Japanese scallop</name>
    <name type="synonym">Patinopecten yessoensis</name>
    <dbReference type="NCBI Taxonomy" id="6573"/>
    <lineage>
        <taxon>Eukaryota</taxon>
        <taxon>Metazoa</taxon>
        <taxon>Spiralia</taxon>
        <taxon>Lophotrochozoa</taxon>
        <taxon>Mollusca</taxon>
        <taxon>Bivalvia</taxon>
        <taxon>Autobranchia</taxon>
        <taxon>Pteriomorphia</taxon>
        <taxon>Pectinida</taxon>
        <taxon>Pectinoidea</taxon>
        <taxon>Pectinidae</taxon>
        <taxon>Mizuhopecten</taxon>
    </lineage>
</organism>
<sequence>MLQIGGNDADNPTAEPRRLAVNILSIAEWLLHGCGVLHVVVMQLLPRRRTRRVSPIHYNNTVRRANQLIKGMVMDRQDITYHKHKGLKESPNDVLCHDGVHLNESHGLPKYVRSVRGAVIVGSRRVGR</sequence>
<name>A0A210QX22_MIZYE</name>
<dbReference type="EMBL" id="NEDP02001444">
    <property type="protein sequence ID" value="OWF53256.1"/>
    <property type="molecule type" value="Genomic_DNA"/>
</dbReference>
<dbReference type="AlphaFoldDB" id="A0A210QX22"/>
<dbReference type="OrthoDB" id="6047183at2759"/>
<evidence type="ECO:0000313" key="3">
    <source>
        <dbReference type="Proteomes" id="UP000242188"/>
    </source>
</evidence>
<dbReference type="SUPFAM" id="SSF52266">
    <property type="entry name" value="SGNH hydrolase"/>
    <property type="match status" value="1"/>
</dbReference>
<proteinExistence type="predicted"/>
<evidence type="ECO:0000256" key="1">
    <source>
        <dbReference type="SAM" id="Phobius"/>
    </source>
</evidence>
<comment type="caution">
    <text evidence="2">The sequence shown here is derived from an EMBL/GenBank/DDBJ whole genome shotgun (WGS) entry which is preliminary data.</text>
</comment>
<protein>
    <recommendedName>
        <fullName evidence="4">SGNH hydrolase-type esterase domain-containing protein</fullName>
    </recommendedName>
</protein>
<dbReference type="Gene3D" id="3.40.50.1110">
    <property type="entry name" value="SGNH hydrolase"/>
    <property type="match status" value="1"/>
</dbReference>
<gene>
    <name evidence="2" type="ORF">KP79_PYT04572</name>
</gene>
<dbReference type="Proteomes" id="UP000242188">
    <property type="component" value="Unassembled WGS sequence"/>
</dbReference>
<keyword evidence="1" id="KW-0812">Transmembrane</keyword>